<reference evidence="2" key="1">
    <citation type="submission" date="2024-04" db="EMBL/GenBank/DDBJ databases">
        <title>Phylogenomic analyses of a clade within the roseobacter group suggest taxonomic reassignments of species of the genera Aestuariivita, Citreicella, Loktanella, Nautella, Pelagibaca, Ruegeria, Thalassobius, Thiobacimonas and Tropicibacter, and the proposal o.</title>
        <authorList>
            <person name="Jeon C.O."/>
        </authorList>
    </citation>
    <scope>NUCLEOTIDE SEQUENCE [LARGE SCALE GENOMIC DNA]</scope>
    <source>
        <strain evidence="2">SS1-5</strain>
    </source>
</reference>
<dbReference type="Proteomes" id="UP001470809">
    <property type="component" value="Chromosome"/>
</dbReference>
<accession>A0AAN0NKW9</accession>
<dbReference type="AlphaFoldDB" id="A0AAN0NKW9"/>
<organism evidence="1 2">
    <name type="scientific">Yoonia rhodophyticola</name>
    <dbReference type="NCBI Taxonomy" id="3137370"/>
    <lineage>
        <taxon>Bacteria</taxon>
        <taxon>Pseudomonadati</taxon>
        <taxon>Pseudomonadota</taxon>
        <taxon>Alphaproteobacteria</taxon>
        <taxon>Rhodobacterales</taxon>
        <taxon>Paracoccaceae</taxon>
        <taxon>Yoonia</taxon>
    </lineage>
</organism>
<protein>
    <submittedName>
        <fullName evidence="1">Uncharacterized protein</fullName>
    </submittedName>
</protein>
<evidence type="ECO:0000313" key="2">
    <source>
        <dbReference type="Proteomes" id="UP001470809"/>
    </source>
</evidence>
<evidence type="ECO:0000313" key="1">
    <source>
        <dbReference type="EMBL" id="WZU67830.1"/>
    </source>
</evidence>
<name>A0AAN0NKW9_9RHOB</name>
<proteinExistence type="predicted"/>
<dbReference type="EMBL" id="CP151767">
    <property type="protein sequence ID" value="WZU67830.1"/>
    <property type="molecule type" value="Genomic_DNA"/>
</dbReference>
<dbReference type="KEGG" id="yrh:AABB31_02405"/>
<reference evidence="1 2" key="2">
    <citation type="submission" date="2024-08" db="EMBL/GenBank/DDBJ databases">
        <title>Phylogenomic analyses of a clade within the roseobacter group suggest taxonomic reassignments of species of the genera Aestuariivita, Citreicella, Loktanella, Nautella, Pelagibaca, Ruegeria, Thalassobius, Thiobacimonas and Tropicibacter, and the proposal o.</title>
        <authorList>
            <person name="Jeon C.O."/>
        </authorList>
    </citation>
    <scope>NUCLEOTIDE SEQUENCE [LARGE SCALE GENOMIC DNA]</scope>
    <source>
        <strain evidence="1 2">SS1-5</strain>
    </source>
</reference>
<sequence>MAWLRKSTALLDGDLMKEKYGEEQDYPRSISIETGSQEIENDPINPPVNVVLYNDQDLLEERNDYFFEKMSDAILFCASDHHVAEDNWVTTEEWTVI</sequence>
<dbReference type="RefSeq" id="WP_342077128.1">
    <property type="nucleotide sequence ID" value="NZ_CP151767.2"/>
</dbReference>
<keyword evidence="2" id="KW-1185">Reference proteome</keyword>
<gene>
    <name evidence="1" type="ORF">AABB31_02405</name>
</gene>